<dbReference type="InterPro" id="IPR011989">
    <property type="entry name" value="ARM-like"/>
</dbReference>
<dbReference type="SMART" id="SM00298">
    <property type="entry name" value="CHROMO"/>
    <property type="match status" value="1"/>
</dbReference>
<dbReference type="PROSITE" id="PS50893">
    <property type="entry name" value="ABC_TRANSPORTER_2"/>
    <property type="match status" value="2"/>
</dbReference>
<dbReference type="Gene3D" id="3.40.50.300">
    <property type="entry name" value="P-loop containing nucleotide triphosphate hydrolases"/>
    <property type="match status" value="2"/>
</dbReference>
<dbReference type="InterPro" id="IPR034085">
    <property type="entry name" value="TOG"/>
</dbReference>
<name>A0ABR2WHZ7_9FUNG</name>
<keyword evidence="3" id="KW-0963">Cytoplasm</keyword>
<keyword evidence="4" id="KW-0677">Repeat</keyword>
<evidence type="ECO:0000256" key="3">
    <source>
        <dbReference type="ARBA" id="ARBA00022490"/>
    </source>
</evidence>
<dbReference type="InterPro" id="IPR047036">
    <property type="entry name" value="EF3_4HB_sf"/>
</dbReference>
<evidence type="ECO:0000313" key="13">
    <source>
        <dbReference type="EMBL" id="KAK9761138.1"/>
    </source>
</evidence>
<evidence type="ECO:0000256" key="10">
    <source>
        <dbReference type="SAM" id="MobiDB-lite"/>
    </source>
</evidence>
<dbReference type="Gene3D" id="1.25.10.10">
    <property type="entry name" value="Leucine-rich Repeat Variant"/>
    <property type="match status" value="1"/>
</dbReference>
<dbReference type="SMART" id="SM01349">
    <property type="entry name" value="TOG"/>
    <property type="match status" value="1"/>
</dbReference>
<evidence type="ECO:0000256" key="8">
    <source>
        <dbReference type="ARBA" id="ARBA00050045"/>
    </source>
</evidence>
<dbReference type="InterPro" id="IPR050611">
    <property type="entry name" value="ABCF"/>
</dbReference>
<keyword evidence="5" id="KW-0547">Nucleotide-binding</keyword>
<comment type="similarity">
    <text evidence="2">Belongs to the ABC transporter superfamily. ABCF family. EF3 subfamily.</text>
</comment>
<dbReference type="PROSITE" id="PS50013">
    <property type="entry name" value="CHROMO_2"/>
    <property type="match status" value="1"/>
</dbReference>
<evidence type="ECO:0000256" key="9">
    <source>
        <dbReference type="PROSITE-ProRule" id="PRU00103"/>
    </source>
</evidence>
<dbReference type="PANTHER" id="PTHR19211">
    <property type="entry name" value="ATP-BINDING TRANSPORT PROTEIN-RELATED"/>
    <property type="match status" value="1"/>
</dbReference>
<dbReference type="InterPro" id="IPR017871">
    <property type="entry name" value="ABC_transporter-like_CS"/>
</dbReference>
<dbReference type="Pfam" id="PF00005">
    <property type="entry name" value="ABC_tran"/>
    <property type="match status" value="2"/>
</dbReference>
<dbReference type="SUPFAM" id="SSF54160">
    <property type="entry name" value="Chromo domain-like"/>
    <property type="match status" value="1"/>
</dbReference>
<feature type="domain" description="ABC transporter" evidence="12">
    <location>
        <begin position="440"/>
        <end position="654"/>
    </location>
</feature>
<keyword evidence="6" id="KW-0067">ATP-binding</keyword>
<protein>
    <recommendedName>
        <fullName evidence="7">Elongation factor 3</fullName>
    </recommendedName>
    <alternativeName>
        <fullName evidence="8">Eukaryotic elongation factor 3</fullName>
    </alternativeName>
</protein>
<evidence type="ECO:0000313" key="14">
    <source>
        <dbReference type="Proteomes" id="UP001479436"/>
    </source>
</evidence>
<reference evidence="13 14" key="1">
    <citation type="submission" date="2023-04" db="EMBL/GenBank/DDBJ databases">
        <title>Genome of Basidiobolus ranarum AG-B5.</title>
        <authorList>
            <person name="Stajich J.E."/>
            <person name="Carter-House D."/>
            <person name="Gryganskyi A."/>
        </authorList>
    </citation>
    <scope>NUCLEOTIDE SEQUENCE [LARGE SCALE GENOMIC DNA]</scope>
    <source>
        <strain evidence="13 14">AG-B5</strain>
    </source>
</reference>
<comment type="subcellular location">
    <subcellularLocation>
        <location evidence="1">Cytoplasm</location>
    </subcellularLocation>
</comment>
<keyword evidence="14" id="KW-1185">Reference proteome</keyword>
<dbReference type="InterPro" id="IPR016024">
    <property type="entry name" value="ARM-type_fold"/>
</dbReference>
<dbReference type="PROSITE" id="PS00211">
    <property type="entry name" value="ABC_TRANSPORTER_1"/>
    <property type="match status" value="2"/>
</dbReference>
<keyword evidence="13" id="KW-0640">Prion</keyword>
<dbReference type="InterPro" id="IPR003439">
    <property type="entry name" value="ABC_transporter-like_ATP-bd"/>
</dbReference>
<evidence type="ECO:0000259" key="12">
    <source>
        <dbReference type="PROSITE" id="PS50893"/>
    </source>
</evidence>
<dbReference type="InterPro" id="IPR015688">
    <property type="entry name" value="eEF3_ABC2_chromodomain-like"/>
</dbReference>
<comment type="caution">
    <text evidence="13">The sequence shown here is derived from an EMBL/GenBank/DDBJ whole genome shotgun (WGS) entry which is preliminary data.</text>
</comment>
<feature type="domain" description="ABC transporter" evidence="12">
    <location>
        <begin position="680"/>
        <end position="995"/>
    </location>
</feature>
<dbReference type="EMBL" id="JASJQH010001543">
    <property type="protein sequence ID" value="KAK9761138.1"/>
    <property type="molecule type" value="Genomic_DNA"/>
</dbReference>
<dbReference type="InterPro" id="IPR047038">
    <property type="entry name" value="eEF3_chromodomain-like_sf"/>
</dbReference>
<gene>
    <name evidence="13" type="primary">NEW1_2</name>
    <name evidence="13" type="ORF">K7432_014173</name>
</gene>
<dbReference type="InterPro" id="IPR021133">
    <property type="entry name" value="HEAT_type_2"/>
</dbReference>
<evidence type="ECO:0000256" key="2">
    <source>
        <dbReference type="ARBA" id="ARBA00011054"/>
    </source>
</evidence>
<evidence type="ECO:0000256" key="5">
    <source>
        <dbReference type="ARBA" id="ARBA00022741"/>
    </source>
</evidence>
<dbReference type="SMART" id="SM00382">
    <property type="entry name" value="AAA"/>
    <property type="match status" value="2"/>
</dbReference>
<dbReference type="CDD" id="cd18626">
    <property type="entry name" value="CD_eEF3"/>
    <property type="match status" value="1"/>
</dbReference>
<evidence type="ECO:0000259" key="11">
    <source>
        <dbReference type="PROSITE" id="PS50013"/>
    </source>
</evidence>
<sequence>MAADGSLIESKDVEVKELLHNLYNSETSKDCAEYADQIAALLKQEGIASIERYGVIESYTTAIKNKKSGIARESGLIGLIALFRTMGKTTEPLFIPLLPLILGAYADKGDVVREAAESAAKELFKLPTPEGLATTFLETLFEVLAGGARWQAKVGACELISQIPEIASETIAANLVSIVPPMSECLHDTKPEVAAAATKAMTEIVSVVRNQDIMPYISDLVQCMAEPDNVPGTISKLSSTTFVADVNGPTLSILIPLLVRALSNRSQSVLRKTVIIVDNLCRLVNDPKEAGQYLPELLPGLDRIIETSSPEVSALTNKARSTLLKAAGSVQGVTHRSVEADRAEVLTFMKSLIAKKDVILEKNLLLQLQYLAAVIAELVEGRQFEKESWINEKVSPYLQPFMDKPLADEITEELLAHYLEVDKKKYASNTVLDEDEGEILCDIDFSLAYGGMMLLNHTSLRLCRGHRYGLCGANGAGKSTLMRAIANGKLEGFPSQDELKTVFVEHTLQGEDAMLPIIDFISNDPKLSHVSREETAKALSSVGFTDEMQQNAVNSLSGGWKMKLELARAILINADILLLDEPTNHLDVTNIAWLENYLKSQKNVTSIIVSHDSSFLDNVTTDIIHYETKKLAYYKGNLAEFVKARPEAKSYYTLSASNVKFKFPNPGLLQGVKSKTKSIIRMDDVTYTYPHASKPSVTNVSLNLSLSSRVAILGANGAGKSTIVKLLTGEIIPQEGLVNKHPNLRVGYVAQHAFHHLERHLEKTPNQYIQWRYRHGYDREVLEKASRIMDEDDEKQMNVPIVIKGEKRKVECILGRTKLDKSFQYEVKWVGMHHRHNTRVPREQLIELGFSKIVLQFDEHIASAEGLGYRNLEPSEIRQHFEDVGLDGDIADYNEISGLSGGQKVKVVIAAAMWSKPHLLCLDEPTNYLDRDSLGGLAVAIRDWGGAVVMISHNDEFVGALCPEQWHVEAGQVLRKGNNAVIEESFADNNVEVKPNALRKKKKKMTRNEVKAQQVRRRERHLKWLSDATGQPKEPDTDSD</sequence>
<dbReference type="InterPro" id="IPR000953">
    <property type="entry name" value="Chromo/chromo_shadow_dom"/>
</dbReference>
<dbReference type="Pfam" id="PF17947">
    <property type="entry name" value="4HB"/>
    <property type="match status" value="1"/>
</dbReference>
<dbReference type="Pfam" id="PF24987">
    <property type="entry name" value="HEAT_EF3_N"/>
    <property type="match status" value="1"/>
</dbReference>
<dbReference type="Gene3D" id="1.20.1390.20">
    <property type="match status" value="1"/>
</dbReference>
<proteinExistence type="inferred from homology"/>
<dbReference type="InterPro" id="IPR040533">
    <property type="entry name" value="EF3_4HB"/>
</dbReference>
<dbReference type="InterPro" id="IPR027417">
    <property type="entry name" value="P-loop_NTPase"/>
</dbReference>
<organism evidence="13 14">
    <name type="scientific">Basidiobolus ranarum</name>
    <dbReference type="NCBI Taxonomy" id="34480"/>
    <lineage>
        <taxon>Eukaryota</taxon>
        <taxon>Fungi</taxon>
        <taxon>Fungi incertae sedis</taxon>
        <taxon>Zoopagomycota</taxon>
        <taxon>Entomophthoromycotina</taxon>
        <taxon>Basidiobolomycetes</taxon>
        <taxon>Basidiobolales</taxon>
        <taxon>Basidiobolaceae</taxon>
        <taxon>Basidiobolus</taxon>
    </lineage>
</organism>
<dbReference type="Pfam" id="PF24984">
    <property type="entry name" value="HEAT_EF3_GNC1"/>
    <property type="match status" value="1"/>
</dbReference>
<accession>A0ABR2WHZ7</accession>
<evidence type="ECO:0000256" key="4">
    <source>
        <dbReference type="ARBA" id="ARBA00022737"/>
    </source>
</evidence>
<evidence type="ECO:0000256" key="1">
    <source>
        <dbReference type="ARBA" id="ARBA00004496"/>
    </source>
</evidence>
<keyword evidence="13" id="KW-0034">Amyloid</keyword>
<feature type="compositionally biased region" description="Basic residues" evidence="10">
    <location>
        <begin position="1014"/>
        <end position="1023"/>
    </location>
</feature>
<dbReference type="SUPFAM" id="SSF48371">
    <property type="entry name" value="ARM repeat"/>
    <property type="match status" value="1"/>
</dbReference>
<feature type="region of interest" description="Disordered" evidence="10">
    <location>
        <begin position="1000"/>
        <end position="1040"/>
    </location>
</feature>
<dbReference type="InterPro" id="IPR023780">
    <property type="entry name" value="Chromo_domain"/>
</dbReference>
<feature type="domain" description="Chromo" evidence="11">
    <location>
        <begin position="808"/>
        <end position="859"/>
    </location>
</feature>
<evidence type="ECO:0000256" key="7">
    <source>
        <dbReference type="ARBA" id="ARBA00050030"/>
    </source>
</evidence>
<feature type="repeat" description="HEAT" evidence="9">
    <location>
        <begin position="178"/>
        <end position="216"/>
    </location>
</feature>
<dbReference type="InterPro" id="IPR016197">
    <property type="entry name" value="Chromo-like_dom_sf"/>
</dbReference>
<dbReference type="PANTHER" id="PTHR19211:SF14">
    <property type="entry name" value="ATP-BINDING CASSETTE SUB-FAMILY F MEMBER 1"/>
    <property type="match status" value="1"/>
</dbReference>
<dbReference type="InterPro" id="IPR003593">
    <property type="entry name" value="AAA+_ATPase"/>
</dbReference>
<dbReference type="Gene3D" id="2.40.50.990">
    <property type="match status" value="1"/>
</dbReference>
<dbReference type="PROSITE" id="PS50077">
    <property type="entry name" value="HEAT_REPEAT"/>
    <property type="match status" value="1"/>
</dbReference>
<dbReference type="SUPFAM" id="SSF52540">
    <property type="entry name" value="P-loop containing nucleoside triphosphate hydrolases"/>
    <property type="match status" value="2"/>
</dbReference>
<evidence type="ECO:0000256" key="6">
    <source>
        <dbReference type="ARBA" id="ARBA00022840"/>
    </source>
</evidence>
<dbReference type="Pfam" id="PF00385">
    <property type="entry name" value="Chromo"/>
    <property type="match status" value="1"/>
</dbReference>
<dbReference type="Proteomes" id="UP001479436">
    <property type="component" value="Unassembled WGS sequence"/>
</dbReference>
<dbReference type="CDD" id="cd03221">
    <property type="entry name" value="ABCF_EF-3"/>
    <property type="match status" value="1"/>
</dbReference>